<evidence type="ECO:0008006" key="3">
    <source>
        <dbReference type="Google" id="ProtNLM"/>
    </source>
</evidence>
<reference evidence="1 2" key="1">
    <citation type="journal article" date="2018" name="Syst. Appl. Microbiol.">
        <title>Ereboglobus luteus gen. nov. sp. nov. from cockroach guts, and new insights into the oxygen relationship of the genera Opitutus and Didymococcus (Verrucomicrobia: Opitutaceae).</title>
        <authorList>
            <person name="Tegtmeier D."/>
            <person name="Belitz A."/>
            <person name="Radek R."/>
            <person name="Heimerl T."/>
            <person name="Brune A."/>
        </authorList>
    </citation>
    <scope>NUCLEOTIDE SEQUENCE [LARGE SCALE GENOMIC DNA]</scope>
    <source>
        <strain evidence="1 2">Ho45</strain>
    </source>
</reference>
<accession>A0A2U8E2J4</accession>
<name>A0A2U8E2J4_9BACT</name>
<evidence type="ECO:0000313" key="1">
    <source>
        <dbReference type="EMBL" id="AWI09015.1"/>
    </source>
</evidence>
<dbReference type="Proteomes" id="UP000244896">
    <property type="component" value="Chromosome"/>
</dbReference>
<keyword evidence="2" id="KW-1185">Reference proteome</keyword>
<dbReference type="Pfam" id="PF11013">
    <property type="entry name" value="DUF2851"/>
    <property type="match status" value="1"/>
</dbReference>
<protein>
    <recommendedName>
        <fullName evidence="3">DUF2851 domain-containing protein</fullName>
    </recommendedName>
</protein>
<sequence length="409" mass="45285">MKSPAVAEIQGLYGPFTFPETLLQKIWDRRDFDTLHAATAGGQRVRIGHPGQWNHGGGPDFKNARLRIGNTIITGDVEVHLREADWHAHRHANDPAHANVVLHVVLFPPQCVTTSGAGGREIPILALLPLLHHDLEQYAADDAVERLAAHPLSNAGKKLSSLTLSELSSAIAHHAQKRWHQKIHFAHRRVTRLGWDDACHHTALEILGYRNNRPAMIAIAGEHPLENWPQSVNAQNAISFAERIFDEQADNRAWAPRSSRPANHPRTRLRQYALWASARPAWPQLLRAFAAGFQKNEPPPASVAEWRRVNKAASLRKRIRMEICGDALGGSRFDTLVCDGFLPLLAAQNHAREETLREVWTNWFAGDMPARFSGYLRALGVTGASGTPNHNGAAQGLLGFLLETENAVA</sequence>
<dbReference type="InterPro" id="IPR021272">
    <property type="entry name" value="DUF2851"/>
</dbReference>
<dbReference type="RefSeq" id="WP_108824828.1">
    <property type="nucleotide sequence ID" value="NZ_CP023004.1"/>
</dbReference>
<organism evidence="1 2">
    <name type="scientific">Ereboglobus luteus</name>
    <dbReference type="NCBI Taxonomy" id="1796921"/>
    <lineage>
        <taxon>Bacteria</taxon>
        <taxon>Pseudomonadati</taxon>
        <taxon>Verrucomicrobiota</taxon>
        <taxon>Opitutia</taxon>
        <taxon>Opitutales</taxon>
        <taxon>Opitutaceae</taxon>
        <taxon>Ereboglobus</taxon>
    </lineage>
</organism>
<proteinExistence type="predicted"/>
<dbReference type="KEGG" id="elut:CKA38_06945"/>
<dbReference type="AlphaFoldDB" id="A0A2U8E2J4"/>
<gene>
    <name evidence="1" type="ORF">CKA38_06945</name>
</gene>
<dbReference type="EMBL" id="CP023004">
    <property type="protein sequence ID" value="AWI09015.1"/>
    <property type="molecule type" value="Genomic_DNA"/>
</dbReference>
<evidence type="ECO:0000313" key="2">
    <source>
        <dbReference type="Proteomes" id="UP000244896"/>
    </source>
</evidence>
<dbReference type="OrthoDB" id="148404at2"/>